<evidence type="ECO:0000313" key="2">
    <source>
        <dbReference type="EMBL" id="KAE9386764.1"/>
    </source>
</evidence>
<name>A0A6A4GNL7_9AGAR</name>
<proteinExistence type="predicted"/>
<feature type="region of interest" description="Disordered" evidence="1">
    <location>
        <begin position="78"/>
        <end position="106"/>
    </location>
</feature>
<evidence type="ECO:0000256" key="1">
    <source>
        <dbReference type="SAM" id="MobiDB-lite"/>
    </source>
</evidence>
<protein>
    <submittedName>
        <fullName evidence="2">Uncharacterized protein</fullName>
    </submittedName>
</protein>
<feature type="non-terminal residue" evidence="2">
    <location>
        <position position="1"/>
    </location>
</feature>
<evidence type="ECO:0000313" key="3">
    <source>
        <dbReference type="Proteomes" id="UP000799118"/>
    </source>
</evidence>
<dbReference type="Proteomes" id="UP000799118">
    <property type="component" value="Unassembled WGS sequence"/>
</dbReference>
<accession>A0A6A4GNL7</accession>
<organism evidence="2 3">
    <name type="scientific">Gymnopus androsaceus JB14</name>
    <dbReference type="NCBI Taxonomy" id="1447944"/>
    <lineage>
        <taxon>Eukaryota</taxon>
        <taxon>Fungi</taxon>
        <taxon>Dikarya</taxon>
        <taxon>Basidiomycota</taxon>
        <taxon>Agaricomycotina</taxon>
        <taxon>Agaricomycetes</taxon>
        <taxon>Agaricomycetidae</taxon>
        <taxon>Agaricales</taxon>
        <taxon>Marasmiineae</taxon>
        <taxon>Omphalotaceae</taxon>
        <taxon>Gymnopus</taxon>
    </lineage>
</organism>
<feature type="region of interest" description="Disordered" evidence="1">
    <location>
        <begin position="317"/>
        <end position="343"/>
    </location>
</feature>
<feature type="compositionally biased region" description="Basic and acidic residues" evidence="1">
    <location>
        <begin position="94"/>
        <end position="106"/>
    </location>
</feature>
<sequence length="343" mass="38808">LNFPTLEQSPLIVSTDLPIKEYLYHNPPIFLQTIASISWSGLTKDNLASNITAAADTGTTNADAAIVDVFVEKDPERGQKRKTAVIEGRSLEQNAERDRSNAEQDHNYIRQKISKLEDEIADLRETRKLDDGFFMSYFRQQQVLLEWETATQMLRALNDKMLDKLCASRPNFEFPPRFNNIEKLLVCASGDLQESYDKKQYKAAVENLAMTPPVPGTRPFGRLTDAVEIKKADAKNPKLYAQKVFSSGSPFQLFSILHKTGIRESGNNIAHIRPSIMHATRCVILFSTQSEVFEKESAMTIVNENQPLLDKKTPFTEVEADEGMQHTLAERAEEGKLKRARNE</sequence>
<dbReference type="AlphaFoldDB" id="A0A6A4GNL7"/>
<keyword evidence="3" id="KW-1185">Reference proteome</keyword>
<feature type="compositionally biased region" description="Basic and acidic residues" evidence="1">
    <location>
        <begin position="328"/>
        <end position="343"/>
    </location>
</feature>
<dbReference type="EMBL" id="ML769849">
    <property type="protein sequence ID" value="KAE9386764.1"/>
    <property type="molecule type" value="Genomic_DNA"/>
</dbReference>
<reference evidence="2" key="1">
    <citation type="journal article" date="2019" name="Environ. Microbiol.">
        <title>Fungal ecological strategies reflected in gene transcription - a case study of two litter decomposers.</title>
        <authorList>
            <person name="Barbi F."/>
            <person name="Kohler A."/>
            <person name="Barry K."/>
            <person name="Baskaran P."/>
            <person name="Daum C."/>
            <person name="Fauchery L."/>
            <person name="Ihrmark K."/>
            <person name="Kuo A."/>
            <person name="LaButti K."/>
            <person name="Lipzen A."/>
            <person name="Morin E."/>
            <person name="Grigoriev I.V."/>
            <person name="Henrissat B."/>
            <person name="Lindahl B."/>
            <person name="Martin F."/>
        </authorList>
    </citation>
    <scope>NUCLEOTIDE SEQUENCE</scope>
    <source>
        <strain evidence="2">JB14</strain>
    </source>
</reference>
<gene>
    <name evidence="2" type="ORF">BT96DRAFT_927993</name>
</gene>